<protein>
    <submittedName>
        <fullName evidence="3">Extracellular mutant 11 domain-containing</fullName>
    </submittedName>
</protein>
<evidence type="ECO:0000313" key="3">
    <source>
        <dbReference type="EMBL" id="RMZ73534.1"/>
    </source>
</evidence>
<dbReference type="PANTHER" id="PTHR28244:SF3">
    <property type="entry name" value="EXTRACELLULAR MUTANT PROTEIN 11 C-TERMINAL DOMAIN-CONTAINING PROTEIN"/>
    <property type="match status" value="1"/>
</dbReference>
<keyword evidence="4" id="KW-1185">Reference proteome</keyword>
<dbReference type="GO" id="GO:0001164">
    <property type="term" value="F:RNA polymerase I core promoter sequence-specific DNA binding"/>
    <property type="evidence" value="ECO:0007669"/>
    <property type="project" value="TreeGrafter"/>
</dbReference>
<feature type="compositionally biased region" description="Polar residues" evidence="1">
    <location>
        <begin position="63"/>
        <end position="81"/>
    </location>
</feature>
<proteinExistence type="predicted"/>
<feature type="domain" description="Extracellular mutant protein 11 C-terminal" evidence="2">
    <location>
        <begin position="408"/>
        <end position="539"/>
    </location>
</feature>
<dbReference type="OrthoDB" id="5346740at2759"/>
<feature type="compositionally biased region" description="Polar residues" evidence="1">
    <location>
        <begin position="1"/>
        <end position="20"/>
    </location>
</feature>
<feature type="compositionally biased region" description="Polar residues" evidence="1">
    <location>
        <begin position="309"/>
        <end position="323"/>
    </location>
</feature>
<dbReference type="PANTHER" id="PTHR28244">
    <property type="entry name" value="RNA POLYMERASE I-SPECIFIC TRANSCRIPTION INITIATION FACTOR RRN11"/>
    <property type="match status" value="1"/>
</dbReference>
<accession>A0A3M7MGR1</accession>
<evidence type="ECO:0000313" key="4">
    <source>
        <dbReference type="Proteomes" id="UP000265663"/>
    </source>
</evidence>
<dbReference type="GO" id="GO:0042790">
    <property type="term" value="P:nucleolar large rRNA transcription by RNA polymerase I"/>
    <property type="evidence" value="ECO:0007669"/>
    <property type="project" value="TreeGrafter"/>
</dbReference>
<organism evidence="3 4">
    <name type="scientific">Pyrenophora seminiperda CCB06</name>
    <dbReference type="NCBI Taxonomy" id="1302712"/>
    <lineage>
        <taxon>Eukaryota</taxon>
        <taxon>Fungi</taxon>
        <taxon>Dikarya</taxon>
        <taxon>Ascomycota</taxon>
        <taxon>Pezizomycotina</taxon>
        <taxon>Dothideomycetes</taxon>
        <taxon>Pleosporomycetidae</taxon>
        <taxon>Pleosporales</taxon>
        <taxon>Pleosporineae</taxon>
        <taxon>Pleosporaceae</taxon>
        <taxon>Pyrenophora</taxon>
    </lineage>
</organism>
<sequence>MASGLSNFVSNRNQTASPHNGQPKVKIDRAAAAAAAKVPMRHGAPLHQPQAQSAFPARGLGHAQNSSAVLQPPQRQQTDQGHAQKHDPYDTDAASLDTTIDTSAVKVENNQNEQQADQPRGQVVDVEEGEDEDEEEAETGDEDEGSDEQEYEYSEDDRALAPEEEDYVQSQGLGHLSHEDKLQFLRQLQSQAQTMGYLPTVQGDSYPPTTDGEPSEWEVGQGVPANFHDDVGPASPSPQRPNINNQTTRMVAPQPRQQQQYSNVAGPPHGSTKPLHIFQSGAQLREQSRSTPPVAQHGGHGYQPHAGVPSSSQLPTHQPNTNFPPELPMHLNPRPNTHAQASRPQQSAVRQSSSLSRVQFQSSNTKSADPPAPIKRQPSVRPRMEPVIQQQSTEQVPVEEIQTASVGDYDYNVLTKMKYEDLKNENFDTDPRAGPSVLTEEENQKELSARLRYVQRNLNVGQQSEFFSSLSSTEWEDAGDWFLDQFQSIIQRTRQARQQKRKLAQEFEREIEKRHEHVSKKQHQVQQAMDKMKAQGEGLVPRSPRTSRSPRPKRN</sequence>
<dbReference type="Proteomes" id="UP000265663">
    <property type="component" value="Unassembled WGS sequence"/>
</dbReference>
<feature type="region of interest" description="Disordered" evidence="1">
    <location>
        <begin position="512"/>
        <end position="555"/>
    </location>
</feature>
<feature type="region of interest" description="Disordered" evidence="1">
    <location>
        <begin position="198"/>
        <end position="382"/>
    </location>
</feature>
<dbReference type="InterPro" id="IPR053029">
    <property type="entry name" value="RNA_pol_I-specific_init_factor"/>
</dbReference>
<reference evidence="3 4" key="1">
    <citation type="journal article" date="2014" name="PLoS ONE">
        <title>De novo Genome Assembly of the Fungal Plant Pathogen Pyrenophora semeniperda.</title>
        <authorList>
            <person name="Soliai M.M."/>
            <person name="Meyer S.E."/>
            <person name="Udall J.A."/>
            <person name="Elzinga D.E."/>
            <person name="Hermansen R.A."/>
            <person name="Bodily P.M."/>
            <person name="Hart A.A."/>
            <person name="Coleman C.E."/>
        </authorList>
    </citation>
    <scope>NUCLEOTIDE SEQUENCE [LARGE SCALE GENOMIC DNA]</scope>
    <source>
        <strain evidence="3 4">CCB06</strain>
        <tissue evidence="3">Mycelium</tissue>
    </source>
</reference>
<dbReference type="AlphaFoldDB" id="A0A3M7MGR1"/>
<dbReference type="GO" id="GO:0017025">
    <property type="term" value="F:TBP-class protein binding"/>
    <property type="evidence" value="ECO:0007669"/>
    <property type="project" value="TreeGrafter"/>
</dbReference>
<evidence type="ECO:0000256" key="1">
    <source>
        <dbReference type="SAM" id="MobiDB-lite"/>
    </source>
</evidence>
<feature type="compositionally biased region" description="Polar residues" evidence="1">
    <location>
        <begin position="240"/>
        <end position="263"/>
    </location>
</feature>
<feature type="compositionally biased region" description="Acidic residues" evidence="1">
    <location>
        <begin position="125"/>
        <end position="155"/>
    </location>
</feature>
<dbReference type="GO" id="GO:0070860">
    <property type="term" value="C:RNA polymerase I core factor complex"/>
    <property type="evidence" value="ECO:0007669"/>
    <property type="project" value="TreeGrafter"/>
</dbReference>
<name>A0A3M7MGR1_9PLEO</name>
<gene>
    <name evidence="3" type="ORF">GMOD_00008055</name>
</gene>
<evidence type="ECO:0000259" key="2">
    <source>
        <dbReference type="Pfam" id="PF15463"/>
    </source>
</evidence>
<dbReference type="EMBL" id="KE747840">
    <property type="protein sequence ID" value="RMZ73534.1"/>
    <property type="molecule type" value="Genomic_DNA"/>
</dbReference>
<feature type="compositionally biased region" description="Polar residues" evidence="1">
    <location>
        <begin position="334"/>
        <end position="344"/>
    </location>
</feature>
<feature type="region of interest" description="Disordered" evidence="1">
    <location>
        <begin position="1"/>
        <end position="174"/>
    </location>
</feature>
<feature type="compositionally biased region" description="Low complexity" evidence="1">
    <location>
        <begin position="345"/>
        <end position="363"/>
    </location>
</feature>
<feature type="compositionally biased region" description="Polar residues" evidence="1">
    <location>
        <begin position="96"/>
        <end position="117"/>
    </location>
</feature>
<dbReference type="Pfam" id="PF15463">
    <property type="entry name" value="ECM11"/>
    <property type="match status" value="1"/>
</dbReference>
<dbReference type="InterPro" id="IPR029178">
    <property type="entry name" value="Ecm11_C"/>
</dbReference>